<dbReference type="Gene3D" id="3.30.2380.10">
    <property type="entry name" value="CGI121/TPRKB"/>
    <property type="match status" value="1"/>
</dbReference>
<dbReference type="InterPro" id="IPR013926">
    <property type="entry name" value="CGI121/TPRKB"/>
</dbReference>
<evidence type="ECO:0000256" key="3">
    <source>
        <dbReference type="ARBA" id="ARBA00015316"/>
    </source>
</evidence>
<evidence type="ECO:0000256" key="7">
    <source>
        <dbReference type="ARBA" id="ARBA00025043"/>
    </source>
</evidence>
<gene>
    <name evidence="9" type="ORF">A1O9_06806</name>
</gene>
<evidence type="ECO:0000256" key="2">
    <source>
        <dbReference type="ARBA" id="ARBA00005546"/>
    </source>
</evidence>
<evidence type="ECO:0000256" key="5">
    <source>
        <dbReference type="ARBA" id="ARBA00022694"/>
    </source>
</evidence>
<comment type="caution">
    <text evidence="9">The sequence shown here is derived from an EMBL/GenBank/DDBJ whole genome shotgun (WGS) entry which is preliminary data.</text>
</comment>
<dbReference type="GO" id="GO:0005634">
    <property type="term" value="C:nucleus"/>
    <property type="evidence" value="ECO:0007669"/>
    <property type="project" value="UniProtKB-SubCell"/>
</dbReference>
<evidence type="ECO:0000256" key="4">
    <source>
        <dbReference type="ARBA" id="ARBA00016009"/>
    </source>
</evidence>
<proteinExistence type="inferred from homology"/>
<keyword evidence="10" id="KW-1185">Reference proteome</keyword>
<evidence type="ECO:0000256" key="1">
    <source>
        <dbReference type="ARBA" id="ARBA00004123"/>
    </source>
</evidence>
<dbReference type="GeneID" id="25281721"/>
<dbReference type="Proteomes" id="UP000027920">
    <property type="component" value="Unassembled WGS sequence"/>
</dbReference>
<dbReference type="OrthoDB" id="329139at2759"/>
<organism evidence="9 10">
    <name type="scientific">Exophiala aquamarina CBS 119918</name>
    <dbReference type="NCBI Taxonomy" id="1182545"/>
    <lineage>
        <taxon>Eukaryota</taxon>
        <taxon>Fungi</taxon>
        <taxon>Dikarya</taxon>
        <taxon>Ascomycota</taxon>
        <taxon>Pezizomycotina</taxon>
        <taxon>Eurotiomycetes</taxon>
        <taxon>Chaetothyriomycetidae</taxon>
        <taxon>Chaetothyriales</taxon>
        <taxon>Herpotrichiellaceae</taxon>
        <taxon>Exophiala</taxon>
    </lineage>
</organism>
<dbReference type="NCBIfam" id="NF011465">
    <property type="entry name" value="PRK14886.1-1"/>
    <property type="match status" value="1"/>
</dbReference>
<name>A0A072PA31_9EURO</name>
<dbReference type="GO" id="GO:0002949">
    <property type="term" value="P:tRNA threonylcarbamoyladenosine modification"/>
    <property type="evidence" value="ECO:0007669"/>
    <property type="project" value="TreeGrafter"/>
</dbReference>
<dbReference type="GO" id="GO:0005829">
    <property type="term" value="C:cytosol"/>
    <property type="evidence" value="ECO:0007669"/>
    <property type="project" value="TreeGrafter"/>
</dbReference>
<keyword evidence="6 8" id="KW-0539">Nucleus</keyword>
<dbReference type="InterPro" id="IPR036504">
    <property type="entry name" value="CGI121/TPRKB_sf"/>
</dbReference>
<evidence type="ECO:0000313" key="9">
    <source>
        <dbReference type="EMBL" id="KEF56617.1"/>
    </source>
</evidence>
<comment type="subcellular location">
    <subcellularLocation>
        <location evidence="1">Nucleus</location>
    </subcellularLocation>
</comment>
<evidence type="ECO:0000256" key="6">
    <source>
        <dbReference type="ARBA" id="ARBA00023242"/>
    </source>
</evidence>
<sequence length="199" mass="22000">MVRAIQLAHVPPELTLFVALFRDVKNAAFLREQLLAANADFEYAFIDATTIISTKHALAAAFRAINDFLNERLKSRNVHSEIVFSLSPNNNIGEAFRRFGVSETTGNLLVVKVATQAEITEESVTRHLSENIDGQEVAFEDASLRTICDTSRIKKLYKIASIPARKTDKQVNGEAENNIDQTKNLEVQILGAMALRGAA</sequence>
<evidence type="ECO:0000256" key="8">
    <source>
        <dbReference type="RuleBase" id="RU004398"/>
    </source>
</evidence>
<dbReference type="SUPFAM" id="SSF143870">
    <property type="entry name" value="PF0523-like"/>
    <property type="match status" value="1"/>
</dbReference>
<keyword evidence="5" id="KW-0819">tRNA processing</keyword>
<reference evidence="9 10" key="1">
    <citation type="submission" date="2013-03" db="EMBL/GenBank/DDBJ databases">
        <title>The Genome Sequence of Exophiala aquamarina CBS 119918.</title>
        <authorList>
            <consortium name="The Broad Institute Genomics Platform"/>
            <person name="Cuomo C."/>
            <person name="de Hoog S."/>
            <person name="Gorbushina A."/>
            <person name="Walker B."/>
            <person name="Young S.K."/>
            <person name="Zeng Q."/>
            <person name="Gargeya S."/>
            <person name="Fitzgerald M."/>
            <person name="Haas B."/>
            <person name="Abouelleil A."/>
            <person name="Allen A.W."/>
            <person name="Alvarado L."/>
            <person name="Arachchi H.M."/>
            <person name="Berlin A.M."/>
            <person name="Chapman S.B."/>
            <person name="Gainer-Dewar J."/>
            <person name="Goldberg J."/>
            <person name="Griggs A."/>
            <person name="Gujja S."/>
            <person name="Hansen M."/>
            <person name="Howarth C."/>
            <person name="Imamovic A."/>
            <person name="Ireland A."/>
            <person name="Larimer J."/>
            <person name="McCowan C."/>
            <person name="Murphy C."/>
            <person name="Pearson M."/>
            <person name="Poon T.W."/>
            <person name="Priest M."/>
            <person name="Roberts A."/>
            <person name="Saif S."/>
            <person name="Shea T."/>
            <person name="Sisk P."/>
            <person name="Sykes S."/>
            <person name="Wortman J."/>
            <person name="Nusbaum C."/>
            <person name="Birren B."/>
        </authorList>
    </citation>
    <scope>NUCLEOTIDE SEQUENCE [LARGE SCALE GENOMIC DNA]</scope>
    <source>
        <strain evidence="9 10">CBS 119918</strain>
    </source>
</reference>
<dbReference type="AlphaFoldDB" id="A0A072PA31"/>
<dbReference type="Pfam" id="PF08617">
    <property type="entry name" value="CGI-121"/>
    <property type="match status" value="1"/>
</dbReference>
<dbReference type="EMBL" id="AMGV01000005">
    <property type="protein sequence ID" value="KEF56617.1"/>
    <property type="molecule type" value="Genomic_DNA"/>
</dbReference>
<evidence type="ECO:0000313" key="10">
    <source>
        <dbReference type="Proteomes" id="UP000027920"/>
    </source>
</evidence>
<protein>
    <recommendedName>
        <fullName evidence="4">EKC/KEOPS complex subunit CGI121</fullName>
    </recommendedName>
    <alternativeName>
        <fullName evidence="3">EKC/KEOPS complex subunit cgi121</fullName>
    </alternativeName>
</protein>
<dbReference type="RefSeq" id="XP_013259207.1">
    <property type="nucleotide sequence ID" value="XM_013403753.1"/>
</dbReference>
<dbReference type="VEuPathDB" id="FungiDB:A1O9_06806"/>
<dbReference type="PANTHER" id="PTHR15840:SF10">
    <property type="entry name" value="EKC_KEOPS COMPLEX SUBUNIT TPRKB"/>
    <property type="match status" value="1"/>
</dbReference>
<accession>A0A072PA31</accession>
<dbReference type="GO" id="GO:0000408">
    <property type="term" value="C:EKC/KEOPS complex"/>
    <property type="evidence" value="ECO:0007669"/>
    <property type="project" value="TreeGrafter"/>
</dbReference>
<dbReference type="STRING" id="1182545.A0A072PA31"/>
<dbReference type="HOGENOM" id="CLU_065847_1_0_1"/>
<comment type="similarity">
    <text evidence="2 8">Belongs to the CGI121/TPRKB family.</text>
</comment>
<comment type="function">
    <text evidence="7">Component of the EKC/KEOPS complex that is required for the formation of a threonylcarbamoyl group on adenosine at position 37 (t(6)A37) in tRNAs that read codons beginning with adenine. The complex is probably involved in the transfer of the threonylcarbamoyl moiety of threonylcarbamoyl-AMP (TC-AMP) to the N6 group of A37. CGI121 acts as an allosteric effector that regulates the t(6)A activity of the complex. The EKC/KEOPS complex also promotes both telomere uncapping and telomere elongation. The complex is required for efficient recruitment of transcriptional coactivators. CGI121 is not required for tRNA modification.</text>
</comment>
<dbReference type="PANTHER" id="PTHR15840">
    <property type="entry name" value="CGI-121 FAMILY MEMBER"/>
    <property type="match status" value="1"/>
</dbReference>